<evidence type="ECO:0000256" key="2">
    <source>
        <dbReference type="ARBA" id="ARBA00005546"/>
    </source>
</evidence>
<dbReference type="Gene3D" id="3.30.2380.10">
    <property type="entry name" value="CGI121/TPRKB"/>
    <property type="match status" value="1"/>
</dbReference>
<comment type="similarity">
    <text evidence="2 8">Belongs to the CGI121/TPRKB family.</text>
</comment>
<evidence type="ECO:0000256" key="3">
    <source>
        <dbReference type="ARBA" id="ARBA00015316"/>
    </source>
</evidence>
<comment type="caution">
    <text evidence="10">The sequence shown here is derived from an EMBL/GenBank/DDBJ whole genome shotgun (WGS) entry which is preliminary data.</text>
</comment>
<evidence type="ECO:0000256" key="1">
    <source>
        <dbReference type="ARBA" id="ARBA00004123"/>
    </source>
</evidence>
<dbReference type="InterPro" id="IPR036504">
    <property type="entry name" value="CGI121/TPRKB_sf"/>
</dbReference>
<dbReference type="EMBL" id="JAVDPF010000008">
    <property type="protein sequence ID" value="KAL1880908.1"/>
    <property type="molecule type" value="Genomic_DNA"/>
</dbReference>
<comment type="subcellular location">
    <subcellularLocation>
        <location evidence="1">Nucleus</location>
    </subcellularLocation>
</comment>
<feature type="region of interest" description="Disordered" evidence="9">
    <location>
        <begin position="163"/>
        <end position="182"/>
    </location>
</feature>
<organism evidence="10 11">
    <name type="scientific">Paecilomyces lecythidis</name>
    <dbReference type="NCBI Taxonomy" id="3004212"/>
    <lineage>
        <taxon>Eukaryota</taxon>
        <taxon>Fungi</taxon>
        <taxon>Dikarya</taxon>
        <taxon>Ascomycota</taxon>
        <taxon>Pezizomycotina</taxon>
        <taxon>Eurotiomycetes</taxon>
        <taxon>Eurotiomycetidae</taxon>
        <taxon>Eurotiales</taxon>
        <taxon>Thermoascaceae</taxon>
        <taxon>Paecilomyces</taxon>
    </lineage>
</organism>
<dbReference type="InterPro" id="IPR013926">
    <property type="entry name" value="CGI121/TPRKB"/>
</dbReference>
<evidence type="ECO:0000313" key="10">
    <source>
        <dbReference type="EMBL" id="KAL1880908.1"/>
    </source>
</evidence>
<evidence type="ECO:0000256" key="8">
    <source>
        <dbReference type="RuleBase" id="RU004398"/>
    </source>
</evidence>
<evidence type="ECO:0000256" key="5">
    <source>
        <dbReference type="ARBA" id="ARBA00022694"/>
    </source>
</evidence>
<dbReference type="PANTHER" id="PTHR15840">
    <property type="entry name" value="CGI-121 FAMILY MEMBER"/>
    <property type="match status" value="1"/>
</dbReference>
<name>A0ABR3XY14_9EURO</name>
<evidence type="ECO:0000256" key="9">
    <source>
        <dbReference type="SAM" id="MobiDB-lite"/>
    </source>
</evidence>
<keyword evidence="6 8" id="KW-0539">Nucleus</keyword>
<evidence type="ECO:0000256" key="4">
    <source>
        <dbReference type="ARBA" id="ARBA00016009"/>
    </source>
</evidence>
<dbReference type="SUPFAM" id="SSF143870">
    <property type="entry name" value="PF0523-like"/>
    <property type="match status" value="1"/>
</dbReference>
<keyword evidence="5" id="KW-0819">tRNA processing</keyword>
<reference evidence="10 11" key="1">
    <citation type="journal article" date="2024" name="IMA Fungus">
        <title>IMA Genome - F19 : A genome assembly and annotation guide to empower mycologists, including annotated draft genome sequences of Ceratocystis pirilliformis, Diaporthe australafricana, Fusarium ophioides, Paecilomyces lecythidis, and Sporothrix stenoceras.</title>
        <authorList>
            <person name="Aylward J."/>
            <person name="Wilson A.M."/>
            <person name="Visagie C.M."/>
            <person name="Spraker J."/>
            <person name="Barnes I."/>
            <person name="Buitendag C."/>
            <person name="Ceriani C."/>
            <person name="Del Mar Angel L."/>
            <person name="du Plessis D."/>
            <person name="Fuchs T."/>
            <person name="Gasser K."/>
            <person name="Kramer D."/>
            <person name="Li W."/>
            <person name="Munsamy K."/>
            <person name="Piso A."/>
            <person name="Price J.L."/>
            <person name="Sonnekus B."/>
            <person name="Thomas C."/>
            <person name="van der Nest A."/>
            <person name="van Dijk A."/>
            <person name="van Heerden A."/>
            <person name="van Vuuren N."/>
            <person name="Yilmaz N."/>
            <person name="Duong T.A."/>
            <person name="van der Merwe N.A."/>
            <person name="Wingfield M.J."/>
            <person name="Wingfield B.D."/>
        </authorList>
    </citation>
    <scope>NUCLEOTIDE SEQUENCE [LARGE SCALE GENOMIC DNA]</scope>
    <source>
        <strain evidence="10 11">CMW 18167</strain>
    </source>
</reference>
<dbReference type="Pfam" id="PF08617">
    <property type="entry name" value="CGI-121"/>
    <property type="match status" value="1"/>
</dbReference>
<sequence length="201" mass="21845">MSLLETINLSHLPPSVPVHIALYRDLKNASFLRQQLLSGNSEFEYAFIDASMILSRTHILAATFRAVNDYLNGRLKSRNVHSEIVFSLSPNNNIAESFRKFGLTDATNDLLVIKVSVSSEITHDSVAQHLGQVVEGSAVPFNDETLSAISDISKIRKAYKMGAAPGKPTKAASNQTNGTHDNTQRDLEIALLGAIALRGAT</sequence>
<accession>A0ABR3XY14</accession>
<keyword evidence="11" id="KW-1185">Reference proteome</keyword>
<evidence type="ECO:0000256" key="6">
    <source>
        <dbReference type="ARBA" id="ARBA00023242"/>
    </source>
</evidence>
<gene>
    <name evidence="10" type="ORF">Plec18167_003443</name>
</gene>
<comment type="function">
    <text evidence="7">Component of the EKC/KEOPS complex that is required for the formation of a threonylcarbamoyl group on adenosine at position 37 (t(6)A37) in tRNAs that read codons beginning with adenine. The complex is probably involved in the transfer of the threonylcarbamoyl moiety of threonylcarbamoyl-AMP (TC-AMP) to the N6 group of A37. CGI121 acts as an allosteric effector that regulates the t(6)A activity of the complex. The EKC/KEOPS complex also promotes both telomere uncapping and telomere elongation. The complex is required for efficient recruitment of transcriptional coactivators. CGI121 is not required for tRNA modification.</text>
</comment>
<protein>
    <recommendedName>
        <fullName evidence="4">EKC/KEOPS complex subunit CGI121</fullName>
    </recommendedName>
    <alternativeName>
        <fullName evidence="3">EKC/KEOPS complex subunit cgi121</fullName>
    </alternativeName>
</protein>
<dbReference type="PANTHER" id="PTHR15840:SF10">
    <property type="entry name" value="EKC_KEOPS COMPLEX SUBUNIT TPRKB"/>
    <property type="match status" value="1"/>
</dbReference>
<evidence type="ECO:0000256" key="7">
    <source>
        <dbReference type="ARBA" id="ARBA00025043"/>
    </source>
</evidence>
<feature type="compositionally biased region" description="Polar residues" evidence="9">
    <location>
        <begin position="171"/>
        <end position="181"/>
    </location>
</feature>
<dbReference type="Proteomes" id="UP001583193">
    <property type="component" value="Unassembled WGS sequence"/>
</dbReference>
<evidence type="ECO:0000313" key="11">
    <source>
        <dbReference type="Proteomes" id="UP001583193"/>
    </source>
</evidence>
<proteinExistence type="inferred from homology"/>